<dbReference type="KEGG" id="tdu:QJT80_10210"/>
<reference evidence="1" key="2">
    <citation type="submission" date="2023-04" db="EMBL/GenBank/DDBJ databases">
        <authorList>
            <person name="Beletskiy A.V."/>
            <person name="Mardanov A.V."/>
            <person name="Ravin N.V."/>
        </authorList>
    </citation>
    <scope>NUCLEOTIDE SEQUENCE</scope>
    <source>
        <strain evidence="1">GKL-01</strain>
    </source>
</reference>
<accession>A0AA95H882</accession>
<dbReference type="AlphaFoldDB" id="A0AA95H882"/>
<dbReference type="Proteomes" id="UP001300672">
    <property type="component" value="Chromosome"/>
</dbReference>
<dbReference type="EMBL" id="CP124755">
    <property type="protein sequence ID" value="WGZ89876.1"/>
    <property type="molecule type" value="Genomic_DNA"/>
</dbReference>
<sequence>MSHLTKALRSSCVSLPLLITLLSSLVLISCGGGGGGSSGGGGNTDTSLTGSFYFVQNNSNLAIANVPYTLSRAANNTSSTPLTGKTANNGSFSYEAGDTVVFNLAGTPLPSMTASSAVTSANIATALCSTAADSSACQYLVNQNLTVALLSLDSDQNAANGIQVRSDINNLNLNFNSSIDQFAASLASQLSPYGVSVAATFKPSLGMNTEAAQAERDDVIQSIPFVDIFRIARPFKELSACASYDAHGWPTSAPSSNCTIRTVFLKDYSSNQLPEGQYTVIYEGSGILTYGNYASLVSRSPGLDIINLSFAQTDPNRRRFDLNITANDVNNPIKNIRIVMPGGICTGNPFVRVNNANECAADKPFISFADTLRNDRNAIVFNPDYLNFMKDFRVIRMMNLQEASPSANKVKTACANADSNLYNQCFLQDFNWNQRAKMDDAVWGASANIGILQRYGRGVPLEVLVELANQLNAHPWFNILHNATDDYVSQFASYVRDHLKPNLKAHIEYSNETWNEIFWGALYVREKGKGLFNPTTINPYWDGAYYYAKRSTEIFKIFEDSFAGTNRLVRLLATKQNAPELTQNMLNYNNTKNSVDAIATGGYFYGCWSRSTSSLCQNATNVPKVINEATSVDDLFSIMDNANDPYGMASLMTQFKNQKTVADRFAKALYVYEGGQHLVIDWNDASLDSTRKNNLLDLIRAANKDPRMGERYTTLLNGWKAAGGQQFMLYTQPQSYHPFGTFGIKQALKEPRSSAPKYDAAMKFQETQGNCWWSNCTN</sequence>
<dbReference type="PROSITE" id="PS51257">
    <property type="entry name" value="PROKAR_LIPOPROTEIN"/>
    <property type="match status" value="1"/>
</dbReference>
<evidence type="ECO:0000313" key="1">
    <source>
        <dbReference type="EMBL" id="WGZ89876.1"/>
    </source>
</evidence>
<organism evidence="1">
    <name type="scientific">Candidatus Thiocaldithrix dubininis</name>
    <dbReference type="NCBI Taxonomy" id="3080823"/>
    <lineage>
        <taxon>Bacteria</taxon>
        <taxon>Pseudomonadati</taxon>
        <taxon>Pseudomonadota</taxon>
        <taxon>Gammaproteobacteria</taxon>
        <taxon>Thiotrichales</taxon>
        <taxon>Thiotrichaceae</taxon>
        <taxon>Candidatus Thiocaldithrix</taxon>
    </lineage>
</organism>
<proteinExistence type="predicted"/>
<name>A0AA95H882_9GAMM</name>
<reference evidence="1" key="1">
    <citation type="journal article" date="2023" name="Int. J. Mol. Sci.">
        <title>Metagenomics Revealed a New Genus 'Candidatus Thiocaldithrix dubininis' gen. nov., sp. nov. and a New Species 'Candidatus Thiothrix putei' sp. nov. in the Family Thiotrichaceae, Some Members of Which Have Traits of Both Na+- and H+-Motive Energetics.</title>
        <authorList>
            <person name="Ravin N.V."/>
            <person name="Muntyan M.S."/>
            <person name="Smolyakov D.D."/>
            <person name="Rudenko T.S."/>
            <person name="Beletsky A.V."/>
            <person name="Mardanov A.V."/>
            <person name="Grabovich M.Y."/>
        </authorList>
    </citation>
    <scope>NUCLEOTIDE SEQUENCE</scope>
    <source>
        <strain evidence="1">GKL-01</strain>
    </source>
</reference>
<protein>
    <recommendedName>
        <fullName evidence="2">Lipoprotein</fullName>
    </recommendedName>
</protein>
<evidence type="ECO:0008006" key="2">
    <source>
        <dbReference type="Google" id="ProtNLM"/>
    </source>
</evidence>
<gene>
    <name evidence="1" type="ORF">QJT80_10210</name>
</gene>